<dbReference type="EMBL" id="BAABKQ010000001">
    <property type="protein sequence ID" value="GAA4820289.1"/>
    <property type="molecule type" value="Genomic_DNA"/>
</dbReference>
<feature type="domain" description="THIF-type NAD/FAD binding fold" evidence="1">
    <location>
        <begin position="88"/>
        <end position="225"/>
    </location>
</feature>
<comment type="caution">
    <text evidence="2">The sequence shown here is derived from an EMBL/GenBank/DDBJ whole genome shotgun (WGS) entry which is preliminary data.</text>
</comment>
<reference evidence="3" key="1">
    <citation type="journal article" date="2019" name="Int. J. Syst. Evol. Microbiol.">
        <title>The Global Catalogue of Microorganisms (GCM) 10K type strain sequencing project: providing services to taxonomists for standard genome sequencing and annotation.</title>
        <authorList>
            <consortium name="The Broad Institute Genomics Platform"/>
            <consortium name="The Broad Institute Genome Sequencing Center for Infectious Disease"/>
            <person name="Wu L."/>
            <person name="Ma J."/>
        </authorList>
    </citation>
    <scope>NUCLEOTIDE SEQUENCE [LARGE SCALE GENOMIC DNA]</scope>
    <source>
        <strain evidence="3">JCM 18542</strain>
    </source>
</reference>
<protein>
    <recommendedName>
        <fullName evidence="1">THIF-type NAD/FAD binding fold domain-containing protein</fullName>
    </recommendedName>
</protein>
<dbReference type="NCBIfam" id="NF005901">
    <property type="entry name" value="PRK07877.1"/>
    <property type="match status" value="1"/>
</dbReference>
<accession>A0ABP9CZL5</accession>
<dbReference type="PANTHER" id="PTHR43267">
    <property type="entry name" value="TRNA THREONYLCARBAMOYLADENOSINE DEHYDRATASE"/>
    <property type="match status" value="1"/>
</dbReference>
<sequence>MTVLVDARVWVLDAGDPADRERIGTLRADPAVEVLDTLAQQRAGLAALTPAPGAGVLAEPPRWIHYPWHRTLVALLGPRGYRRLRLDRNRHKITSGEQERLGALTIAVVGSSAGYAVAQQLALEGLCGGLRLADFDRLEVSNLNRVAAGVLDLGLNKAEVAARRIAELDPYLPVRVHPEGATPAGLGALLDGVDILVEECDALEMKVLLREHARRSRIPVLMATSDRGLLDVERFDLEPQRPVLHGMLGAVDGTRLSGLSAADTVPYVLQILDAARLSTRGAASLLEVGHSIATWPQLAGDVAAGGAAVAAAVRRIGTGRPLPSGRVRIDLDDALDGLALDGAALDGLGADCAGPASVAEAASGTRDDAVPPADAADAVAFAAARAPSGGNAQPWLMDLRADGLTLRLDPAASVTMDLHQRGSAVALGAALLNARAAAAAHGILGPVTIDGEAATGQEDPSALRVHLRFGGGRWRRQ</sequence>
<evidence type="ECO:0000313" key="2">
    <source>
        <dbReference type="EMBL" id="GAA4820289.1"/>
    </source>
</evidence>
<name>A0ABP9CZL5_9ACTN</name>
<keyword evidence="3" id="KW-1185">Reference proteome</keyword>
<dbReference type="SUPFAM" id="SSF69572">
    <property type="entry name" value="Activating enzymes of the ubiquitin-like proteins"/>
    <property type="match status" value="1"/>
</dbReference>
<dbReference type="Proteomes" id="UP001500839">
    <property type="component" value="Unassembled WGS sequence"/>
</dbReference>
<gene>
    <name evidence="2" type="ORF">GCM10023353_30110</name>
</gene>
<dbReference type="InterPro" id="IPR045886">
    <property type="entry name" value="ThiF/MoeB/HesA"/>
</dbReference>
<evidence type="ECO:0000259" key="1">
    <source>
        <dbReference type="Pfam" id="PF00899"/>
    </source>
</evidence>
<dbReference type="PANTHER" id="PTHR43267:SF3">
    <property type="entry name" value="THIF PROTEIN"/>
    <property type="match status" value="1"/>
</dbReference>
<dbReference type="InterPro" id="IPR000594">
    <property type="entry name" value="ThiF_NAD_FAD-bd"/>
</dbReference>
<organism evidence="2 3">
    <name type="scientific">Tomitella cavernea</name>
    <dbReference type="NCBI Taxonomy" id="1387982"/>
    <lineage>
        <taxon>Bacteria</taxon>
        <taxon>Bacillati</taxon>
        <taxon>Actinomycetota</taxon>
        <taxon>Actinomycetes</taxon>
        <taxon>Mycobacteriales</taxon>
        <taxon>Tomitella</taxon>
    </lineage>
</organism>
<proteinExistence type="predicted"/>
<dbReference type="Pfam" id="PF00899">
    <property type="entry name" value="ThiF"/>
    <property type="match status" value="1"/>
</dbReference>
<dbReference type="InterPro" id="IPR035985">
    <property type="entry name" value="Ubiquitin-activating_enz"/>
</dbReference>
<evidence type="ECO:0000313" key="3">
    <source>
        <dbReference type="Proteomes" id="UP001500839"/>
    </source>
</evidence>
<dbReference type="Gene3D" id="3.40.50.720">
    <property type="entry name" value="NAD(P)-binding Rossmann-like Domain"/>
    <property type="match status" value="1"/>
</dbReference>
<dbReference type="CDD" id="cd01483">
    <property type="entry name" value="E1_enzyme_family"/>
    <property type="match status" value="1"/>
</dbReference>